<sequence>MISVGSSKNGSISAVVASRHQNHVRFVNTFPATNRGAIKHFAFFEEFGINLMRRNCDVLFFTFGIGEAQVDKLHFVLVQHRQNVFSGHT</sequence>
<name>A0A3P8KSR2_RAOTE</name>
<reference evidence="1 2" key="1">
    <citation type="submission" date="2018-12" db="EMBL/GenBank/DDBJ databases">
        <authorList>
            <consortium name="Pathogen Informatics"/>
        </authorList>
    </citation>
    <scope>NUCLEOTIDE SEQUENCE [LARGE SCALE GENOMIC DNA]</scope>
    <source>
        <strain evidence="1 2">NCTC13098</strain>
    </source>
</reference>
<evidence type="ECO:0000313" key="2">
    <source>
        <dbReference type="Proteomes" id="UP000274346"/>
    </source>
</evidence>
<evidence type="ECO:0000313" key="1">
    <source>
        <dbReference type="EMBL" id="VDR30681.1"/>
    </source>
</evidence>
<proteinExistence type="predicted"/>
<protein>
    <submittedName>
        <fullName evidence="1">Uncharacterized protein</fullName>
    </submittedName>
</protein>
<organism evidence="1 2">
    <name type="scientific">Raoultella terrigena</name>
    <name type="common">Klebsiella terrigena</name>
    <dbReference type="NCBI Taxonomy" id="577"/>
    <lineage>
        <taxon>Bacteria</taxon>
        <taxon>Pseudomonadati</taxon>
        <taxon>Pseudomonadota</taxon>
        <taxon>Gammaproteobacteria</taxon>
        <taxon>Enterobacterales</taxon>
        <taxon>Enterobacteriaceae</taxon>
        <taxon>Klebsiella/Raoultella group</taxon>
        <taxon>Raoultella</taxon>
    </lineage>
</organism>
<gene>
    <name evidence="1" type="ORF">NCTC13098_07155</name>
</gene>
<accession>A0A3P8KSR2</accession>
<dbReference type="Proteomes" id="UP000274346">
    <property type="component" value="Chromosome"/>
</dbReference>
<dbReference type="KEGG" id="rtg:NCTC13098_07155"/>
<dbReference type="AlphaFoldDB" id="A0A3P8KSR2"/>
<dbReference type="EMBL" id="LR131271">
    <property type="protein sequence ID" value="VDR30681.1"/>
    <property type="molecule type" value="Genomic_DNA"/>
</dbReference>